<dbReference type="AlphaFoldDB" id="A0A9D9J360"/>
<name>A0A9D9J360_9BACT</name>
<protein>
    <submittedName>
        <fullName evidence="2">Uncharacterized protein</fullName>
    </submittedName>
</protein>
<proteinExistence type="predicted"/>
<feature type="region of interest" description="Disordered" evidence="1">
    <location>
        <begin position="20"/>
        <end position="48"/>
    </location>
</feature>
<evidence type="ECO:0000313" key="2">
    <source>
        <dbReference type="EMBL" id="MBO8485081.1"/>
    </source>
</evidence>
<gene>
    <name evidence="2" type="ORF">IAB78_01470</name>
</gene>
<reference evidence="2" key="1">
    <citation type="submission" date="2020-10" db="EMBL/GenBank/DDBJ databases">
        <authorList>
            <person name="Gilroy R."/>
        </authorList>
    </citation>
    <scope>NUCLEOTIDE SEQUENCE</scope>
    <source>
        <strain evidence="2">B2-16538</strain>
    </source>
</reference>
<accession>A0A9D9J360</accession>
<dbReference type="Proteomes" id="UP000823750">
    <property type="component" value="Unassembled WGS sequence"/>
</dbReference>
<evidence type="ECO:0000313" key="3">
    <source>
        <dbReference type="Proteomes" id="UP000823750"/>
    </source>
</evidence>
<evidence type="ECO:0000256" key="1">
    <source>
        <dbReference type="SAM" id="MobiDB-lite"/>
    </source>
</evidence>
<organism evidence="2 3">
    <name type="scientific">Candidatus Cryptobacteroides excrementavium</name>
    <dbReference type="NCBI Taxonomy" id="2840759"/>
    <lineage>
        <taxon>Bacteria</taxon>
        <taxon>Pseudomonadati</taxon>
        <taxon>Bacteroidota</taxon>
        <taxon>Bacteroidia</taxon>
        <taxon>Bacteroidales</taxon>
        <taxon>Candidatus Cryptobacteroides</taxon>
    </lineage>
</organism>
<dbReference type="EMBL" id="JADILX010000026">
    <property type="protein sequence ID" value="MBO8485081.1"/>
    <property type="molecule type" value="Genomic_DNA"/>
</dbReference>
<sequence>MKMYMTRKSAEPELVRRMCRNEQERARRSMNEQERARRSMNKQEEQEE</sequence>
<comment type="caution">
    <text evidence="2">The sequence shown here is derived from an EMBL/GenBank/DDBJ whole genome shotgun (WGS) entry which is preliminary data.</text>
</comment>
<reference evidence="2" key="2">
    <citation type="journal article" date="2021" name="PeerJ">
        <title>Extensive microbial diversity within the chicken gut microbiome revealed by metagenomics and culture.</title>
        <authorList>
            <person name="Gilroy R."/>
            <person name="Ravi A."/>
            <person name="Getino M."/>
            <person name="Pursley I."/>
            <person name="Horton D.L."/>
            <person name="Alikhan N.F."/>
            <person name="Baker D."/>
            <person name="Gharbi K."/>
            <person name="Hall N."/>
            <person name="Watson M."/>
            <person name="Adriaenssens E.M."/>
            <person name="Foster-Nyarko E."/>
            <person name="Jarju S."/>
            <person name="Secka A."/>
            <person name="Antonio M."/>
            <person name="Oren A."/>
            <person name="Chaudhuri R.R."/>
            <person name="La Ragione R."/>
            <person name="Hildebrand F."/>
            <person name="Pallen M.J."/>
        </authorList>
    </citation>
    <scope>NUCLEOTIDE SEQUENCE</scope>
    <source>
        <strain evidence="2">B2-16538</strain>
    </source>
</reference>